<dbReference type="OrthoDB" id="141068at2"/>
<dbReference type="Proteomes" id="UP000292346">
    <property type="component" value="Unassembled WGS sequence"/>
</dbReference>
<gene>
    <name evidence="2" type="ORF">E0H45_20655</name>
</gene>
<dbReference type="GO" id="GO:0016740">
    <property type="term" value="F:transferase activity"/>
    <property type="evidence" value="ECO:0007669"/>
    <property type="project" value="UniProtKB-KW"/>
</dbReference>
<proteinExistence type="predicted"/>
<dbReference type="Gene3D" id="3.90.1200.10">
    <property type="match status" value="1"/>
</dbReference>
<evidence type="ECO:0000313" key="2">
    <source>
        <dbReference type="EMBL" id="TCC08309.1"/>
    </source>
</evidence>
<protein>
    <submittedName>
        <fullName evidence="2">Aminoglycoside phosphotransferase family protein</fullName>
    </submittedName>
</protein>
<dbReference type="AlphaFoldDB" id="A0A4R0HKL8"/>
<organism evidence="2 3">
    <name type="scientific">Kribbella soli</name>
    <dbReference type="NCBI Taxonomy" id="1124743"/>
    <lineage>
        <taxon>Bacteria</taxon>
        <taxon>Bacillati</taxon>
        <taxon>Actinomycetota</taxon>
        <taxon>Actinomycetes</taxon>
        <taxon>Propionibacteriales</taxon>
        <taxon>Kribbellaceae</taxon>
        <taxon>Kribbella</taxon>
    </lineage>
</organism>
<feature type="domain" description="Aminoglycoside phosphotransferase" evidence="1">
    <location>
        <begin position="71"/>
        <end position="296"/>
    </location>
</feature>
<dbReference type="SUPFAM" id="SSF56112">
    <property type="entry name" value="Protein kinase-like (PK-like)"/>
    <property type="match status" value="1"/>
</dbReference>
<reference evidence="2 3" key="1">
    <citation type="submission" date="2019-02" db="EMBL/GenBank/DDBJ databases">
        <title>Kribbella capetownensis sp. nov. and Kribbella speibonae sp. nov., isolated from soil.</title>
        <authorList>
            <person name="Curtis S.M."/>
            <person name="Norton I."/>
            <person name="Everest G.J."/>
            <person name="Meyers P.R."/>
        </authorList>
    </citation>
    <scope>NUCLEOTIDE SEQUENCE [LARGE SCALE GENOMIC DNA]</scope>
    <source>
        <strain evidence="2 3">KCTC 29219</strain>
    </source>
</reference>
<comment type="caution">
    <text evidence="2">The sequence shown here is derived from an EMBL/GenBank/DDBJ whole genome shotgun (WGS) entry which is preliminary data.</text>
</comment>
<dbReference type="InterPro" id="IPR002575">
    <property type="entry name" value="Aminoglycoside_PTrfase"/>
</dbReference>
<dbReference type="EMBL" id="SJJZ01000002">
    <property type="protein sequence ID" value="TCC08309.1"/>
    <property type="molecule type" value="Genomic_DNA"/>
</dbReference>
<sequence length="356" mass="38864">MDRGADVVVGRREVPATGSGVHRASEGADRHVNLTAAEVSTALGTPVHGVEVVETFAASAADVARLLIRRADGSGFTVIAKLASGAGRAAARREVQFFEQLAPKWDHPAPQLVGASDTGDRVLLLTEDLGAAGYCVVGTDVTDRQLHGAIDVLAGFHSRFWNDLTAAPDLEPSVTNSAQAWPPEVITRHAAAVRSEADSFFAEATELTPTERAALDEVITGWERQFQNRVACGRALTLIHGDFHFLGNIFFADGDPRPKIIDWSELKPGLGPHDLAYSLSAVPARQPAAQDLLRYYWEALDRPDYSWELCRWDFRFSVISNLFQSVFQRSVKWYRASLTAMDTLDSRATLTEPPPT</sequence>
<keyword evidence="3" id="KW-1185">Reference proteome</keyword>
<name>A0A4R0HKL8_9ACTN</name>
<evidence type="ECO:0000259" key="1">
    <source>
        <dbReference type="Pfam" id="PF01636"/>
    </source>
</evidence>
<accession>A0A4R0HKL8</accession>
<dbReference type="InterPro" id="IPR011009">
    <property type="entry name" value="Kinase-like_dom_sf"/>
</dbReference>
<dbReference type="Pfam" id="PF01636">
    <property type="entry name" value="APH"/>
    <property type="match status" value="1"/>
</dbReference>
<evidence type="ECO:0000313" key="3">
    <source>
        <dbReference type="Proteomes" id="UP000292346"/>
    </source>
</evidence>
<keyword evidence="2" id="KW-0808">Transferase</keyword>